<evidence type="ECO:0000259" key="12">
    <source>
        <dbReference type="PROSITE" id="PS51671"/>
    </source>
</evidence>
<comment type="pathway">
    <text evidence="10">Amino-acid biosynthesis; L-methionine biosynthesis via de novo pathway; L-homoserine from L-aspartate: step 1/3.</text>
</comment>
<evidence type="ECO:0000256" key="1">
    <source>
        <dbReference type="ARBA" id="ARBA00004766"/>
    </source>
</evidence>
<dbReference type="InterPro" id="IPR000551">
    <property type="entry name" value="MerR-type_HTH_dom"/>
</dbReference>
<keyword evidence="10" id="KW-0028">Amino-acid biosynthesis</keyword>
<evidence type="ECO:0000256" key="10">
    <source>
        <dbReference type="RuleBase" id="RU004249"/>
    </source>
</evidence>
<evidence type="ECO:0000256" key="8">
    <source>
        <dbReference type="PIRSR" id="PIRSR000726-1"/>
    </source>
</evidence>
<evidence type="ECO:0000256" key="7">
    <source>
        <dbReference type="ARBA" id="ARBA00047872"/>
    </source>
</evidence>
<dbReference type="GO" id="GO:0005829">
    <property type="term" value="C:cytosol"/>
    <property type="evidence" value="ECO:0007669"/>
    <property type="project" value="TreeGrafter"/>
</dbReference>
<evidence type="ECO:0000256" key="5">
    <source>
        <dbReference type="ARBA" id="ARBA00022777"/>
    </source>
</evidence>
<dbReference type="PANTHER" id="PTHR21499:SF67">
    <property type="entry name" value="ASPARTOKINASE 3"/>
    <property type="match status" value="1"/>
</dbReference>
<sequence>MGIKVCKYGGTSLADAKQILKVKSIIDADIDRKFVVPSAPGKRHSEDQKVTDLLYLCHEHAKQGLPFKEVFGLIRNRFEEIIKDLGLDLDFTAALDQVQVGIAKYADRGPDYAASRGEFLNGQIIAALLGYTFIDAAEVIFFNEKGRLDAAKTYHSVAARTEGVDRAVIPGFYGTDQDGFVKTFSRGGSDVTGAIIARGVNADVYENWTDVSGILAADPRIVEHPKTIESLTYRELRELSYMGASVLHDEAVFPVREAGIPVNIRNTNRPSDDGTLIVSTEKAPNTIGSVTGIAGRKDFTIIAIEKAMMNAEIGFGRKMLGILERHGVSFEHMPSSIDTMSIVISDVQLDGKLETILTEIESECDPDAIEALSNVALIATVGRGMSHTPGMASRIFGALAENKLNIRMIDQGSSELNIIVGVEATDFENAVKAIYSRVIGV</sequence>
<evidence type="ECO:0000256" key="9">
    <source>
        <dbReference type="RuleBase" id="RU003448"/>
    </source>
</evidence>
<dbReference type="PROSITE" id="PS50937">
    <property type="entry name" value="HTH_MERR_2"/>
    <property type="match status" value="1"/>
</dbReference>
<dbReference type="InterPro" id="IPR036393">
    <property type="entry name" value="AceGlu_kinase-like_sf"/>
</dbReference>
<evidence type="ECO:0000259" key="11">
    <source>
        <dbReference type="PROSITE" id="PS50937"/>
    </source>
</evidence>
<dbReference type="KEGG" id="pcor:KS4_24710"/>
<keyword evidence="6 8" id="KW-0067">ATP-binding</keyword>
<dbReference type="NCBIfam" id="TIGR00657">
    <property type="entry name" value="asp_kinases"/>
    <property type="match status" value="1"/>
</dbReference>
<feature type="binding site" evidence="8">
    <location>
        <position position="118"/>
    </location>
    <ligand>
        <name>substrate</name>
    </ligand>
</feature>
<comment type="pathway">
    <text evidence="10">Amino-acid biosynthesis; L-threonine biosynthesis; L-threonine from L-aspartate: step 1/5.</text>
</comment>
<keyword evidence="5 9" id="KW-0418">Kinase</keyword>
<comment type="pathway">
    <text evidence="1 10">Amino-acid biosynthesis; L-lysine biosynthesis via DAP pathway; (S)-tetrahydrodipicolinate from L-aspartate: step 1/4.</text>
</comment>
<evidence type="ECO:0000256" key="6">
    <source>
        <dbReference type="ARBA" id="ARBA00022840"/>
    </source>
</evidence>
<dbReference type="InterPro" id="IPR001048">
    <property type="entry name" value="Asp/Glu/Uridylate_kinase"/>
</dbReference>
<dbReference type="GO" id="GO:0009089">
    <property type="term" value="P:lysine biosynthetic process via diaminopimelate"/>
    <property type="evidence" value="ECO:0007669"/>
    <property type="project" value="UniProtKB-UniPathway"/>
</dbReference>
<proteinExistence type="inferred from homology"/>
<dbReference type="EMBL" id="CP036425">
    <property type="protein sequence ID" value="QDU34402.1"/>
    <property type="molecule type" value="Genomic_DNA"/>
</dbReference>
<feature type="binding site" evidence="8">
    <location>
        <begin position="7"/>
        <end position="10"/>
    </location>
    <ligand>
        <name>ATP</name>
        <dbReference type="ChEBI" id="CHEBI:30616"/>
    </ligand>
</feature>
<dbReference type="InterPro" id="IPR045865">
    <property type="entry name" value="ACT-like_dom_sf"/>
</dbReference>
<dbReference type="SUPFAM" id="SSF53633">
    <property type="entry name" value="Carbamate kinase-like"/>
    <property type="match status" value="1"/>
</dbReference>
<keyword evidence="14" id="KW-1185">Reference proteome</keyword>
<name>A0A517YW13_9BACT</name>
<dbReference type="GO" id="GO:0009088">
    <property type="term" value="P:threonine biosynthetic process"/>
    <property type="evidence" value="ECO:0007669"/>
    <property type="project" value="UniProtKB-UniPathway"/>
</dbReference>
<dbReference type="RefSeq" id="WP_145081608.1">
    <property type="nucleotide sequence ID" value="NZ_CP036425.1"/>
</dbReference>
<dbReference type="GO" id="GO:0003677">
    <property type="term" value="F:DNA binding"/>
    <property type="evidence" value="ECO:0007669"/>
    <property type="project" value="InterPro"/>
</dbReference>
<evidence type="ECO:0000313" key="13">
    <source>
        <dbReference type="EMBL" id="QDU34402.1"/>
    </source>
</evidence>
<reference evidence="13 14" key="1">
    <citation type="submission" date="2019-02" db="EMBL/GenBank/DDBJ databases">
        <title>Deep-cultivation of Planctomycetes and their phenomic and genomic characterization uncovers novel biology.</title>
        <authorList>
            <person name="Wiegand S."/>
            <person name="Jogler M."/>
            <person name="Boedeker C."/>
            <person name="Pinto D."/>
            <person name="Vollmers J."/>
            <person name="Rivas-Marin E."/>
            <person name="Kohn T."/>
            <person name="Peeters S.H."/>
            <person name="Heuer A."/>
            <person name="Rast P."/>
            <person name="Oberbeckmann S."/>
            <person name="Bunk B."/>
            <person name="Jeske O."/>
            <person name="Meyerdierks A."/>
            <person name="Storesund J.E."/>
            <person name="Kallscheuer N."/>
            <person name="Luecker S."/>
            <person name="Lage O.M."/>
            <person name="Pohl T."/>
            <person name="Merkel B.J."/>
            <person name="Hornburger P."/>
            <person name="Mueller R.-W."/>
            <person name="Bruemmer F."/>
            <person name="Labrenz M."/>
            <person name="Spormann A.M."/>
            <person name="Op den Camp H."/>
            <person name="Overmann J."/>
            <person name="Amann R."/>
            <person name="Jetten M.S.M."/>
            <person name="Mascher T."/>
            <person name="Medema M.H."/>
            <person name="Devos D.P."/>
            <person name="Kaster A.-K."/>
            <person name="Ovreas L."/>
            <person name="Rohde M."/>
            <person name="Galperin M.Y."/>
            <person name="Jogler C."/>
        </authorList>
    </citation>
    <scope>NUCLEOTIDE SEQUENCE [LARGE SCALE GENOMIC DNA]</scope>
    <source>
        <strain evidence="13 14">KS4</strain>
    </source>
</reference>
<keyword evidence="4 8" id="KW-0547">Nucleotide-binding</keyword>
<dbReference type="PANTHER" id="PTHR21499">
    <property type="entry name" value="ASPARTATE KINASE"/>
    <property type="match status" value="1"/>
</dbReference>
<dbReference type="PROSITE" id="PS51671">
    <property type="entry name" value="ACT"/>
    <property type="match status" value="1"/>
</dbReference>
<dbReference type="PROSITE" id="PS00324">
    <property type="entry name" value="ASPARTOKINASE"/>
    <property type="match status" value="1"/>
</dbReference>
<dbReference type="InterPro" id="IPR005260">
    <property type="entry name" value="Asp_kin_monofn"/>
</dbReference>
<dbReference type="Pfam" id="PF00696">
    <property type="entry name" value="AA_kinase"/>
    <property type="match status" value="1"/>
</dbReference>
<keyword evidence="3 9" id="KW-0808">Transferase</keyword>
<gene>
    <name evidence="13" type="primary">yclM</name>
    <name evidence="13" type="ORF">KS4_24710</name>
</gene>
<dbReference type="EC" id="2.7.2.4" evidence="9"/>
<protein>
    <recommendedName>
        <fullName evidence="9">Aspartokinase</fullName>
        <ecNumber evidence="9">2.7.2.4</ecNumber>
    </recommendedName>
</protein>
<dbReference type="FunFam" id="3.30.2130.10:FF:000001">
    <property type="entry name" value="Bifunctional aspartokinase/homoserine dehydrogenase"/>
    <property type="match status" value="1"/>
</dbReference>
<comment type="catalytic activity">
    <reaction evidence="7 9">
        <text>L-aspartate + ATP = 4-phospho-L-aspartate + ADP</text>
        <dbReference type="Rhea" id="RHEA:23776"/>
        <dbReference type="ChEBI" id="CHEBI:29991"/>
        <dbReference type="ChEBI" id="CHEBI:30616"/>
        <dbReference type="ChEBI" id="CHEBI:57535"/>
        <dbReference type="ChEBI" id="CHEBI:456216"/>
        <dbReference type="EC" id="2.7.2.4"/>
    </reaction>
</comment>
<evidence type="ECO:0000313" key="14">
    <source>
        <dbReference type="Proteomes" id="UP000317369"/>
    </source>
</evidence>
<dbReference type="UniPathway" id="UPA00051">
    <property type="reaction ID" value="UER00462"/>
</dbReference>
<dbReference type="Gene3D" id="3.30.2130.10">
    <property type="entry name" value="VC0802-like"/>
    <property type="match status" value="1"/>
</dbReference>
<dbReference type="GO" id="GO:0009090">
    <property type="term" value="P:homoserine biosynthetic process"/>
    <property type="evidence" value="ECO:0007669"/>
    <property type="project" value="TreeGrafter"/>
</dbReference>
<dbReference type="AlphaFoldDB" id="A0A517YW13"/>
<dbReference type="PIRSF" id="PIRSF000726">
    <property type="entry name" value="Asp_kin"/>
    <property type="match status" value="1"/>
</dbReference>
<feature type="binding site" evidence="8">
    <location>
        <begin position="209"/>
        <end position="210"/>
    </location>
    <ligand>
        <name>ATP</name>
        <dbReference type="ChEBI" id="CHEBI:30616"/>
    </ligand>
</feature>
<dbReference type="InterPro" id="IPR018042">
    <property type="entry name" value="Aspartate_kinase_CS"/>
</dbReference>
<comment type="similarity">
    <text evidence="2 9">Belongs to the aspartokinase family.</text>
</comment>
<dbReference type="GO" id="GO:0004072">
    <property type="term" value="F:aspartate kinase activity"/>
    <property type="evidence" value="ECO:0007669"/>
    <property type="project" value="UniProtKB-EC"/>
</dbReference>
<feature type="domain" description="ACT" evidence="12">
    <location>
        <begin position="380"/>
        <end position="441"/>
    </location>
</feature>
<dbReference type="Pfam" id="PF22468">
    <property type="entry name" value="ACT_9"/>
    <property type="match status" value="1"/>
</dbReference>
<dbReference type="SUPFAM" id="SSF55021">
    <property type="entry name" value="ACT-like"/>
    <property type="match status" value="2"/>
</dbReference>
<dbReference type="GO" id="GO:0005524">
    <property type="term" value="F:ATP binding"/>
    <property type="evidence" value="ECO:0007669"/>
    <property type="project" value="UniProtKB-KW"/>
</dbReference>
<dbReference type="UniPathway" id="UPA00034">
    <property type="reaction ID" value="UER00015"/>
</dbReference>
<feature type="binding site" evidence="8">
    <location>
        <position position="51"/>
    </location>
    <ligand>
        <name>substrate</name>
    </ligand>
</feature>
<dbReference type="InterPro" id="IPR054352">
    <property type="entry name" value="ACT_Aspartokinase"/>
</dbReference>
<dbReference type="UniPathway" id="UPA00050">
    <property type="reaction ID" value="UER00461"/>
</dbReference>
<organism evidence="13 14">
    <name type="scientific">Poriferisphaera corsica</name>
    <dbReference type="NCBI Taxonomy" id="2528020"/>
    <lineage>
        <taxon>Bacteria</taxon>
        <taxon>Pseudomonadati</taxon>
        <taxon>Planctomycetota</taxon>
        <taxon>Phycisphaerae</taxon>
        <taxon>Phycisphaerales</taxon>
        <taxon>Phycisphaeraceae</taxon>
        <taxon>Poriferisphaera</taxon>
    </lineage>
</organism>
<dbReference type="Gene3D" id="3.40.1160.10">
    <property type="entry name" value="Acetylglutamate kinase-like"/>
    <property type="match status" value="1"/>
</dbReference>
<accession>A0A517YW13</accession>
<dbReference type="Proteomes" id="UP000317369">
    <property type="component" value="Chromosome"/>
</dbReference>
<feature type="binding site" evidence="8">
    <location>
        <position position="220"/>
    </location>
    <ligand>
        <name>ATP</name>
        <dbReference type="ChEBI" id="CHEBI:30616"/>
    </ligand>
</feature>
<feature type="domain" description="HTH merR-type" evidence="11">
    <location>
        <begin position="1"/>
        <end position="22"/>
    </location>
</feature>
<dbReference type="InterPro" id="IPR001341">
    <property type="entry name" value="Asp_kinase"/>
</dbReference>
<dbReference type="InterPro" id="IPR002912">
    <property type="entry name" value="ACT_dom"/>
</dbReference>
<dbReference type="CDD" id="cd04916">
    <property type="entry name" value="ACT_AKiii-YclM-BS_2"/>
    <property type="match status" value="1"/>
</dbReference>
<dbReference type="OrthoDB" id="9799110at2"/>
<evidence type="ECO:0000256" key="3">
    <source>
        <dbReference type="ARBA" id="ARBA00022679"/>
    </source>
</evidence>
<evidence type="ECO:0000256" key="2">
    <source>
        <dbReference type="ARBA" id="ARBA00010122"/>
    </source>
</evidence>
<dbReference type="GO" id="GO:0006355">
    <property type="term" value="P:regulation of DNA-templated transcription"/>
    <property type="evidence" value="ECO:0007669"/>
    <property type="project" value="InterPro"/>
</dbReference>
<dbReference type="NCBIfam" id="NF006540">
    <property type="entry name" value="PRK09034.1"/>
    <property type="match status" value="1"/>
</dbReference>
<dbReference type="CDD" id="cd04911">
    <property type="entry name" value="ACT_AKiii-YclM-BS_1"/>
    <property type="match status" value="1"/>
</dbReference>
<evidence type="ECO:0000256" key="4">
    <source>
        <dbReference type="ARBA" id="ARBA00022741"/>
    </source>
</evidence>